<sequence length="88" mass="10495">MPERIYFSKYADNFNSNRFTLEDRNKIHEELNSQNLVEGNPRITFLESPINNNYWEGLVDFNNKKYFDKNITFVGSSTQNTGTIHRNW</sequence>
<reference evidence="2" key="1">
    <citation type="submission" date="2018-06" db="EMBL/GenBank/DDBJ databases">
        <authorList>
            <consortium name="Pathogen Informatics"/>
        </authorList>
    </citation>
    <scope>NUCLEOTIDE SEQUENCE [LARGE SCALE GENOMIC DNA]</scope>
    <source>
        <strain evidence="2">NCTC10124</strain>
    </source>
</reference>
<feature type="non-terminal residue" evidence="1">
    <location>
        <position position="88"/>
    </location>
</feature>
<evidence type="ECO:0000313" key="1">
    <source>
        <dbReference type="EMBL" id="SYV92351.1"/>
    </source>
</evidence>
<dbReference type="EMBL" id="LS991953">
    <property type="protein sequence ID" value="SYV92351.1"/>
    <property type="molecule type" value="Genomic_DNA"/>
</dbReference>
<proteinExistence type="predicted"/>
<dbReference type="AlphaFoldDB" id="A0A3B0PR77"/>
<name>A0A3B0PR77_MYCSY</name>
<gene>
    <name evidence="1" type="ORF">NCTC10124_00068</name>
</gene>
<dbReference type="Proteomes" id="UP000259328">
    <property type="component" value="Chromosome"/>
</dbReference>
<accession>A0A3B0PR77</accession>
<protein>
    <submittedName>
        <fullName evidence="1">Uncharacterized protein</fullName>
    </submittedName>
</protein>
<organism evidence="1 2">
    <name type="scientific">Mycoplasmopsis synoviae</name>
    <name type="common">Mycoplasma synoviae</name>
    <dbReference type="NCBI Taxonomy" id="2109"/>
    <lineage>
        <taxon>Bacteria</taxon>
        <taxon>Bacillati</taxon>
        <taxon>Mycoplasmatota</taxon>
        <taxon>Mycoplasmoidales</taxon>
        <taxon>Metamycoplasmataceae</taxon>
        <taxon>Mycoplasmopsis</taxon>
    </lineage>
</organism>
<evidence type="ECO:0000313" key="2">
    <source>
        <dbReference type="Proteomes" id="UP000259328"/>
    </source>
</evidence>